<keyword evidence="1" id="KW-0560">Oxidoreductase</keyword>
<dbReference type="SUPFAM" id="SSF51735">
    <property type="entry name" value="NAD(P)-binding Rossmann-fold domains"/>
    <property type="match status" value="1"/>
</dbReference>
<name>A0A1C3WWP5_9HYPH</name>
<accession>A0A1C3WWP5</accession>
<dbReference type="PANTHER" id="PTHR14239">
    <property type="entry name" value="DUDULIN-RELATED"/>
    <property type="match status" value="1"/>
</dbReference>
<protein>
    <recommendedName>
        <fullName evidence="2">Pyrroline-5-carboxylate reductase catalytic N-terminal domain-containing protein</fullName>
    </recommendedName>
</protein>
<dbReference type="GO" id="GO:0015677">
    <property type="term" value="P:copper ion import"/>
    <property type="evidence" value="ECO:0007669"/>
    <property type="project" value="TreeGrafter"/>
</dbReference>
<dbReference type="Proteomes" id="UP000199101">
    <property type="component" value="Unassembled WGS sequence"/>
</dbReference>
<organism evidence="3 4">
    <name type="scientific">Rhizobium multihospitium</name>
    <dbReference type="NCBI Taxonomy" id="410764"/>
    <lineage>
        <taxon>Bacteria</taxon>
        <taxon>Pseudomonadati</taxon>
        <taxon>Pseudomonadota</taxon>
        <taxon>Alphaproteobacteria</taxon>
        <taxon>Hyphomicrobiales</taxon>
        <taxon>Rhizobiaceae</taxon>
        <taxon>Rhizobium/Agrobacterium group</taxon>
        <taxon>Rhizobium</taxon>
    </lineage>
</organism>
<dbReference type="AlphaFoldDB" id="A0A1C3WWP5"/>
<evidence type="ECO:0000313" key="3">
    <source>
        <dbReference type="EMBL" id="SCB44381.1"/>
    </source>
</evidence>
<reference evidence="4" key="1">
    <citation type="submission" date="2016-08" db="EMBL/GenBank/DDBJ databases">
        <authorList>
            <person name="Varghese N."/>
            <person name="Submissions Spin"/>
        </authorList>
    </citation>
    <scope>NUCLEOTIDE SEQUENCE [LARGE SCALE GENOMIC DNA]</scope>
    <source>
        <strain evidence="4">HAMBI 2975</strain>
    </source>
</reference>
<feature type="domain" description="Pyrroline-5-carboxylate reductase catalytic N-terminal" evidence="2">
    <location>
        <begin position="3"/>
        <end position="95"/>
    </location>
</feature>
<dbReference type="InterPro" id="IPR051267">
    <property type="entry name" value="STEAP_metalloreductase"/>
</dbReference>
<gene>
    <name evidence="3" type="ORF">GA0061103_6473</name>
</gene>
<dbReference type="Gene3D" id="3.40.50.720">
    <property type="entry name" value="NAD(P)-binding Rossmann-like Domain"/>
    <property type="match status" value="1"/>
</dbReference>
<keyword evidence="4" id="KW-1185">Reference proteome</keyword>
<proteinExistence type="predicted"/>
<dbReference type="RefSeq" id="WP_092716651.1">
    <property type="nucleotide sequence ID" value="NZ_FMAG01000008.1"/>
</dbReference>
<dbReference type="GO" id="GO:0008823">
    <property type="term" value="F:cupric reductase (NADH) activity"/>
    <property type="evidence" value="ECO:0007669"/>
    <property type="project" value="TreeGrafter"/>
</dbReference>
<dbReference type="InterPro" id="IPR028939">
    <property type="entry name" value="P5C_Rdtase_cat_N"/>
</dbReference>
<dbReference type="STRING" id="410764.GA0061103_6473"/>
<dbReference type="Pfam" id="PF03807">
    <property type="entry name" value="F420_oxidored"/>
    <property type="match status" value="1"/>
</dbReference>
<dbReference type="EMBL" id="FMAG01000008">
    <property type="protein sequence ID" value="SCB44381.1"/>
    <property type="molecule type" value="Genomic_DNA"/>
</dbReference>
<evidence type="ECO:0000256" key="1">
    <source>
        <dbReference type="ARBA" id="ARBA00023002"/>
    </source>
</evidence>
<dbReference type="InterPro" id="IPR036291">
    <property type="entry name" value="NAD(P)-bd_dom_sf"/>
</dbReference>
<evidence type="ECO:0000313" key="4">
    <source>
        <dbReference type="Proteomes" id="UP000199101"/>
    </source>
</evidence>
<dbReference type="OrthoDB" id="7557417at2"/>
<sequence length="204" mass="21457">MNYAIVGFGAVGQALALALAFAFARRKIEVTVASRRPPEALVPQARAIGPTIVPKALQDAIKADTIVLAVPFWEHRGVAKALTNWHDKIIIDATNAFGVPVEDLGGLPSSAVIAQALPGARLVKAFNHLPAGLLAEDPAVRGGPRVIFLSSDDEGAASTVAALVEQLGYAPVSLGKIAEGGQLVQARGRSWAPLIFQDLFKKER</sequence>
<dbReference type="GO" id="GO:0005886">
    <property type="term" value="C:plasma membrane"/>
    <property type="evidence" value="ECO:0007669"/>
    <property type="project" value="TreeGrafter"/>
</dbReference>
<dbReference type="PANTHER" id="PTHR14239:SF0">
    <property type="entry name" value="F420-DEPENDENT NADP REDUCTASE"/>
    <property type="match status" value="1"/>
</dbReference>
<evidence type="ECO:0000259" key="2">
    <source>
        <dbReference type="Pfam" id="PF03807"/>
    </source>
</evidence>
<dbReference type="GO" id="GO:0052851">
    <property type="term" value="F:ferric-chelate reductase (NADPH) activity"/>
    <property type="evidence" value="ECO:0007669"/>
    <property type="project" value="TreeGrafter"/>
</dbReference>